<sequence>MPAFHSKRAPACTPELLYLLSLWREEAVQLQFRSSRRNFDTNKQIACGLDEKGHDRDTQQCHAKIEELRQVYQKAREANHRSGVASKTWCFYKELHAILGGDPHLHHQEPQGYFRETEAVASRVNPKDKVVDEEVKLEEDVGHTTGSLEVW</sequence>
<dbReference type="AlphaFoldDB" id="A0A8C3SMP6"/>
<accession>A0A8C3SMP6</accession>
<dbReference type="PANTHER" id="PTHR47595:SF1">
    <property type="entry name" value="MYB_SANT-LIKE DNA-BINDING DOMAIN-CONTAINING PROTEIN"/>
    <property type="match status" value="1"/>
</dbReference>
<feature type="domain" description="Myb/SANT-like DNA-binding" evidence="1">
    <location>
        <begin position="15"/>
        <end position="98"/>
    </location>
</feature>
<dbReference type="Ensembl" id="ENSCSRT00000017089.1">
    <property type="protein sequence ID" value="ENSCSRP00000016366.1"/>
    <property type="gene ID" value="ENSCSRG00000012543.1"/>
</dbReference>
<dbReference type="Proteomes" id="UP000694403">
    <property type="component" value="Unplaced"/>
</dbReference>
<dbReference type="Pfam" id="PF13837">
    <property type="entry name" value="Myb_DNA-bind_4"/>
    <property type="match status" value="1"/>
</dbReference>
<name>A0A8C3SMP6_CHESE</name>
<dbReference type="PANTHER" id="PTHR47595">
    <property type="entry name" value="HEAT SHOCK 70 KDA PROTEIN 14"/>
    <property type="match status" value="1"/>
</dbReference>
<evidence type="ECO:0000313" key="3">
    <source>
        <dbReference type="Proteomes" id="UP000694403"/>
    </source>
</evidence>
<evidence type="ECO:0000259" key="1">
    <source>
        <dbReference type="Pfam" id="PF13837"/>
    </source>
</evidence>
<evidence type="ECO:0000313" key="2">
    <source>
        <dbReference type="Ensembl" id="ENSCSRP00000016366.1"/>
    </source>
</evidence>
<dbReference type="Gene3D" id="1.10.10.60">
    <property type="entry name" value="Homeodomain-like"/>
    <property type="match status" value="1"/>
</dbReference>
<proteinExistence type="predicted"/>
<protein>
    <recommendedName>
        <fullName evidence="1">Myb/SANT-like DNA-binding domain-containing protein</fullName>
    </recommendedName>
</protein>
<organism evidence="2 3">
    <name type="scientific">Chelydra serpentina</name>
    <name type="common">Snapping turtle</name>
    <name type="synonym">Testudo serpentina</name>
    <dbReference type="NCBI Taxonomy" id="8475"/>
    <lineage>
        <taxon>Eukaryota</taxon>
        <taxon>Metazoa</taxon>
        <taxon>Chordata</taxon>
        <taxon>Craniata</taxon>
        <taxon>Vertebrata</taxon>
        <taxon>Euteleostomi</taxon>
        <taxon>Archelosauria</taxon>
        <taxon>Testudinata</taxon>
        <taxon>Testudines</taxon>
        <taxon>Cryptodira</taxon>
        <taxon>Durocryptodira</taxon>
        <taxon>Americhelydia</taxon>
        <taxon>Chelydroidea</taxon>
        <taxon>Chelydridae</taxon>
        <taxon>Chelydra</taxon>
    </lineage>
</organism>
<reference evidence="2" key="2">
    <citation type="submission" date="2025-09" db="UniProtKB">
        <authorList>
            <consortium name="Ensembl"/>
        </authorList>
    </citation>
    <scope>IDENTIFICATION</scope>
</reference>
<dbReference type="InterPro" id="IPR044822">
    <property type="entry name" value="Myb_DNA-bind_4"/>
</dbReference>
<keyword evidence="3" id="KW-1185">Reference proteome</keyword>
<reference evidence="2" key="1">
    <citation type="submission" date="2025-08" db="UniProtKB">
        <authorList>
            <consortium name="Ensembl"/>
        </authorList>
    </citation>
    <scope>IDENTIFICATION</scope>
</reference>